<dbReference type="Pfam" id="PF12937">
    <property type="entry name" value="F-box-like"/>
    <property type="match status" value="1"/>
</dbReference>
<evidence type="ECO:0000313" key="3">
    <source>
        <dbReference type="EMBL" id="KNC55962.1"/>
    </source>
</evidence>
<evidence type="ECO:0000256" key="1">
    <source>
        <dbReference type="SAM" id="Phobius"/>
    </source>
</evidence>
<reference evidence="3 4" key="1">
    <citation type="submission" date="2010-05" db="EMBL/GenBank/DDBJ databases">
        <title>The Genome Sequence of Thecamonas trahens ATCC 50062.</title>
        <authorList>
            <consortium name="The Broad Institute Genome Sequencing Platform"/>
            <person name="Russ C."/>
            <person name="Cuomo C."/>
            <person name="Shea T."/>
            <person name="Young S.K."/>
            <person name="Zeng Q."/>
            <person name="Koehrsen M."/>
            <person name="Haas B."/>
            <person name="Borodovsky M."/>
            <person name="Guigo R."/>
            <person name="Alvarado L."/>
            <person name="Berlin A."/>
            <person name="Bochicchio J."/>
            <person name="Borenstein D."/>
            <person name="Chapman S."/>
            <person name="Chen Z."/>
            <person name="Freedman E."/>
            <person name="Gellesch M."/>
            <person name="Goldberg J."/>
            <person name="Griggs A."/>
            <person name="Gujja S."/>
            <person name="Heilman E."/>
            <person name="Heiman D."/>
            <person name="Hepburn T."/>
            <person name="Howarth C."/>
            <person name="Jen D."/>
            <person name="Larson L."/>
            <person name="Mehta T."/>
            <person name="Park D."/>
            <person name="Pearson M."/>
            <person name="Roberts A."/>
            <person name="Saif S."/>
            <person name="Shenoy N."/>
            <person name="Sisk P."/>
            <person name="Stolte C."/>
            <person name="Sykes S."/>
            <person name="Thomson T."/>
            <person name="Walk T."/>
            <person name="White J."/>
            <person name="Yandava C."/>
            <person name="Burger G."/>
            <person name="Gray M.W."/>
            <person name="Holland P.W.H."/>
            <person name="King N."/>
            <person name="Lang F.B.F."/>
            <person name="Roger A.J."/>
            <person name="Ruiz-Trillo I."/>
            <person name="Lander E."/>
            <person name="Nusbaum C."/>
        </authorList>
    </citation>
    <scope>NUCLEOTIDE SEQUENCE [LARGE SCALE GENOMIC DNA]</scope>
    <source>
        <strain evidence="3 4">ATCC 50062</strain>
    </source>
</reference>
<keyword evidence="1" id="KW-1133">Transmembrane helix</keyword>
<dbReference type="SMART" id="SM00256">
    <property type="entry name" value="FBOX"/>
    <property type="match status" value="1"/>
</dbReference>
<dbReference type="InterPro" id="IPR036047">
    <property type="entry name" value="F-box-like_dom_sf"/>
</dbReference>
<dbReference type="RefSeq" id="XP_013761009.1">
    <property type="nucleotide sequence ID" value="XM_013905555.1"/>
</dbReference>
<organism evidence="3 4">
    <name type="scientific">Thecamonas trahens ATCC 50062</name>
    <dbReference type="NCBI Taxonomy" id="461836"/>
    <lineage>
        <taxon>Eukaryota</taxon>
        <taxon>Apusozoa</taxon>
        <taxon>Apusomonadida</taxon>
        <taxon>Apusomonadidae</taxon>
        <taxon>Thecamonas</taxon>
    </lineage>
</organism>
<keyword evidence="1" id="KW-0472">Membrane</keyword>
<sequence length="462" mass="50983">MELIQSTVSVEWLAVGTGVTLAVMTAWAWPGRRRKLHQVPAPGGGLGDDMRARWYETQRRWWQSCVWVDELGVRLTPEEIERCKRTESRLAAVRSNGTTSRPAARLLRPAGDGDEETSSLLLELPNEVLINVMQRLGPCDLAALRLVCRRLCEVERDPYLWYRRARAAFGAGNVDAVIARCGEAGLDWKNVYALNEVVMGAGGTVRRIAYAAVVAENVPARWSHFGGRGWGPQPLCRMCGGSMVLVVQLAVPEMPAGARNRFEPRRDAGGGGNVPLVQLRGRGESDFTRIEILDWEGFAEDIGEWWHSGGPIGARVPYYDVFVAAAGLTQAEKKLTMPHLPLLSRNAILRKRHPKERGLPPLPAGYLEAIRAADAADEARIEPSEMLIKTVSPCDKLGGFPLRPPGAEPVLCGVCGSAMSNTVFQVASMHHVWWMFGNCGVGQIMQCSEHRQELAFTWDEML</sequence>
<name>A0A0L0DUT2_THETB</name>
<dbReference type="CDD" id="cd09917">
    <property type="entry name" value="F-box_SF"/>
    <property type="match status" value="1"/>
</dbReference>
<gene>
    <name evidence="3" type="ORF">AMSG_01976</name>
</gene>
<feature type="domain" description="F-box" evidence="2">
    <location>
        <begin position="118"/>
        <end position="164"/>
    </location>
</feature>
<keyword evidence="1" id="KW-0812">Transmembrane</keyword>
<protein>
    <recommendedName>
        <fullName evidence="2">F-box domain-containing protein</fullName>
    </recommendedName>
</protein>
<evidence type="ECO:0000259" key="2">
    <source>
        <dbReference type="PROSITE" id="PS50181"/>
    </source>
</evidence>
<proteinExistence type="predicted"/>
<keyword evidence="4" id="KW-1185">Reference proteome</keyword>
<accession>A0A0L0DUT2</accession>
<dbReference type="Gene3D" id="1.20.1280.50">
    <property type="match status" value="1"/>
</dbReference>
<dbReference type="Proteomes" id="UP000054408">
    <property type="component" value="Unassembled WGS sequence"/>
</dbReference>
<dbReference type="GeneID" id="25561689"/>
<evidence type="ECO:0000313" key="4">
    <source>
        <dbReference type="Proteomes" id="UP000054408"/>
    </source>
</evidence>
<dbReference type="AlphaFoldDB" id="A0A0L0DUT2"/>
<feature type="transmembrane region" description="Helical" evidence="1">
    <location>
        <begin position="12"/>
        <end position="29"/>
    </location>
</feature>
<dbReference type="InterPro" id="IPR001810">
    <property type="entry name" value="F-box_dom"/>
</dbReference>
<dbReference type="EMBL" id="GL349440">
    <property type="protein sequence ID" value="KNC55962.1"/>
    <property type="molecule type" value="Genomic_DNA"/>
</dbReference>
<dbReference type="PROSITE" id="PS50181">
    <property type="entry name" value="FBOX"/>
    <property type="match status" value="1"/>
</dbReference>
<dbReference type="SUPFAM" id="SSF81383">
    <property type="entry name" value="F-box domain"/>
    <property type="match status" value="1"/>
</dbReference>